<dbReference type="PANTHER" id="PTHR35333">
    <property type="entry name" value="BETA-LACTAMASE"/>
    <property type="match status" value="1"/>
</dbReference>
<evidence type="ECO:0000313" key="4">
    <source>
        <dbReference type="EMBL" id="MDH5832696.1"/>
    </source>
</evidence>
<organism evidence="4 5">
    <name type="scientific">Luteimonas kalidii</name>
    <dbReference type="NCBI Taxonomy" id="3042025"/>
    <lineage>
        <taxon>Bacteria</taxon>
        <taxon>Pseudomonadati</taxon>
        <taxon>Pseudomonadota</taxon>
        <taxon>Gammaproteobacteria</taxon>
        <taxon>Lysobacterales</taxon>
        <taxon>Lysobacteraceae</taxon>
        <taxon>Luteimonas</taxon>
    </lineage>
</organism>
<protein>
    <submittedName>
        <fullName evidence="4">Class A beta-lactamase-related serine hydrolase</fullName>
    </submittedName>
</protein>
<reference evidence="4 5" key="1">
    <citation type="submission" date="2023-04" db="EMBL/GenBank/DDBJ databases">
        <title>Luteimonas sp. M1R5S59.</title>
        <authorList>
            <person name="Sun J.-Q."/>
        </authorList>
    </citation>
    <scope>NUCLEOTIDE SEQUENCE [LARGE SCALE GENOMIC DNA]</scope>
    <source>
        <strain evidence="4 5">M1R5S59</strain>
    </source>
</reference>
<evidence type="ECO:0000259" key="3">
    <source>
        <dbReference type="Pfam" id="PF13354"/>
    </source>
</evidence>
<dbReference type="Gene3D" id="3.40.710.10">
    <property type="entry name" value="DD-peptidase/beta-lactamase superfamily"/>
    <property type="match status" value="1"/>
</dbReference>
<accession>A0ABT6JRC6</accession>
<evidence type="ECO:0000313" key="5">
    <source>
        <dbReference type="Proteomes" id="UP001156873"/>
    </source>
</evidence>
<dbReference type="InterPro" id="IPR045155">
    <property type="entry name" value="Beta-lactam_cat"/>
</dbReference>
<proteinExistence type="predicted"/>
<dbReference type="Pfam" id="PF13354">
    <property type="entry name" value="Beta-lactamase2"/>
    <property type="match status" value="1"/>
</dbReference>
<evidence type="ECO:0000256" key="2">
    <source>
        <dbReference type="SAM" id="SignalP"/>
    </source>
</evidence>
<comment type="catalytic activity">
    <reaction evidence="1">
        <text>a beta-lactam + H2O = a substituted beta-amino acid</text>
        <dbReference type="Rhea" id="RHEA:20401"/>
        <dbReference type="ChEBI" id="CHEBI:15377"/>
        <dbReference type="ChEBI" id="CHEBI:35627"/>
        <dbReference type="ChEBI" id="CHEBI:140347"/>
        <dbReference type="EC" id="3.5.2.6"/>
    </reaction>
</comment>
<feature type="domain" description="Beta-lactamase class A catalytic" evidence="3">
    <location>
        <begin position="60"/>
        <end position="323"/>
    </location>
</feature>
<dbReference type="SUPFAM" id="SSF56601">
    <property type="entry name" value="beta-lactamase/transpeptidase-like"/>
    <property type="match status" value="1"/>
</dbReference>
<keyword evidence="2" id="KW-0732">Signal</keyword>
<comment type="caution">
    <text evidence="4">The sequence shown here is derived from an EMBL/GenBank/DDBJ whole genome shotgun (WGS) entry which is preliminary data.</text>
</comment>
<dbReference type="Proteomes" id="UP001156873">
    <property type="component" value="Unassembled WGS sequence"/>
</dbReference>
<dbReference type="RefSeq" id="WP_280576878.1">
    <property type="nucleotide sequence ID" value="NZ_JARXRO010000009.1"/>
</dbReference>
<gene>
    <name evidence="4" type="ORF">QFW81_01935</name>
</gene>
<sequence>MQRLSAIAVCLALLCTLPGATGATTRAKDTNEERLQVPGWTTALERALDAADARYAGELGVYVRHLDRDESFSYRAEEPWYLASGVKVPVAIAVLRAVARGELALDTRITLREDDFVDGAGATNGFRAGSRLRVSWLLEQMIVHSDNTASDVLIRAVGIDAVNAVAAELTDAAGVRITTLADVRRLAYGELHPAAATLRSTDLLALKRSGAGQARVRKLVQLLQVPPEDLRVDDLDTAFEAYYATHVNSASLVDFGRMLAALADGHALPLRETTTLLDLMARVQTGQRRLRAGLPSQARFAHKTGTQHRRICDLGIATVPATRADAAPARVVIAACARGTGTAAAERALRDVGAAVTASGIFMDAPPRPTVSPPDPA</sequence>
<keyword evidence="4" id="KW-0378">Hydrolase</keyword>
<dbReference type="GO" id="GO:0016787">
    <property type="term" value="F:hydrolase activity"/>
    <property type="evidence" value="ECO:0007669"/>
    <property type="project" value="UniProtKB-KW"/>
</dbReference>
<name>A0ABT6JRC6_9GAMM</name>
<dbReference type="InterPro" id="IPR012338">
    <property type="entry name" value="Beta-lactam/transpept-like"/>
</dbReference>
<feature type="chain" id="PRO_5047491962" evidence="2">
    <location>
        <begin position="23"/>
        <end position="377"/>
    </location>
</feature>
<keyword evidence="5" id="KW-1185">Reference proteome</keyword>
<evidence type="ECO:0000256" key="1">
    <source>
        <dbReference type="ARBA" id="ARBA00001526"/>
    </source>
</evidence>
<dbReference type="PANTHER" id="PTHR35333:SF4">
    <property type="entry name" value="SLR0121 PROTEIN"/>
    <property type="match status" value="1"/>
</dbReference>
<feature type="signal peptide" evidence="2">
    <location>
        <begin position="1"/>
        <end position="22"/>
    </location>
</feature>
<dbReference type="EMBL" id="JARXRO010000009">
    <property type="protein sequence ID" value="MDH5832696.1"/>
    <property type="molecule type" value="Genomic_DNA"/>
</dbReference>
<dbReference type="InterPro" id="IPR000871">
    <property type="entry name" value="Beta-lactam_class-A"/>
</dbReference>